<keyword evidence="1" id="KW-0812">Transmembrane</keyword>
<name>X0RUV6_9ZZZZ</name>
<reference evidence="2" key="1">
    <citation type="journal article" date="2014" name="Front. Microbiol.">
        <title>High frequency of phylogenetically diverse reductive dehalogenase-homologous genes in deep subseafloor sedimentary metagenomes.</title>
        <authorList>
            <person name="Kawai M."/>
            <person name="Futagami T."/>
            <person name="Toyoda A."/>
            <person name="Takaki Y."/>
            <person name="Nishi S."/>
            <person name="Hori S."/>
            <person name="Arai W."/>
            <person name="Tsubouchi T."/>
            <person name="Morono Y."/>
            <person name="Uchiyama I."/>
            <person name="Ito T."/>
            <person name="Fujiyama A."/>
            <person name="Inagaki F."/>
            <person name="Takami H."/>
        </authorList>
    </citation>
    <scope>NUCLEOTIDE SEQUENCE</scope>
    <source>
        <strain evidence="2">Expedition CK06-06</strain>
    </source>
</reference>
<accession>X0RUV6</accession>
<comment type="caution">
    <text evidence="2">The sequence shown here is derived from an EMBL/GenBank/DDBJ whole genome shotgun (WGS) entry which is preliminary data.</text>
</comment>
<proteinExistence type="predicted"/>
<keyword evidence="1" id="KW-0472">Membrane</keyword>
<dbReference type="AlphaFoldDB" id="X0RUV6"/>
<evidence type="ECO:0000313" key="2">
    <source>
        <dbReference type="EMBL" id="GAF72614.1"/>
    </source>
</evidence>
<dbReference type="EMBL" id="BARS01004074">
    <property type="protein sequence ID" value="GAF72614.1"/>
    <property type="molecule type" value="Genomic_DNA"/>
</dbReference>
<organism evidence="2">
    <name type="scientific">marine sediment metagenome</name>
    <dbReference type="NCBI Taxonomy" id="412755"/>
    <lineage>
        <taxon>unclassified sequences</taxon>
        <taxon>metagenomes</taxon>
        <taxon>ecological metagenomes</taxon>
    </lineage>
</organism>
<gene>
    <name evidence="2" type="ORF">S01H1_07940</name>
</gene>
<feature type="non-terminal residue" evidence="2">
    <location>
        <position position="53"/>
    </location>
</feature>
<feature type="transmembrane region" description="Helical" evidence="1">
    <location>
        <begin position="33"/>
        <end position="52"/>
    </location>
</feature>
<protein>
    <submittedName>
        <fullName evidence="2">Uncharacterized protein</fullName>
    </submittedName>
</protein>
<keyword evidence="1" id="KW-1133">Transmembrane helix</keyword>
<sequence>MFIEMKNKQMNNLKKESYSLQTQSLGEEIANSITHGIGAGLSIAALVILVVLA</sequence>
<evidence type="ECO:0000256" key="1">
    <source>
        <dbReference type="SAM" id="Phobius"/>
    </source>
</evidence>